<feature type="binding site" evidence="7">
    <location>
        <position position="277"/>
    </location>
    <ligand>
        <name>FMN</name>
        <dbReference type="ChEBI" id="CHEBI:58210"/>
    </ligand>
</feature>
<keyword evidence="3 7" id="KW-0288">FMN</keyword>
<evidence type="ECO:0000256" key="7">
    <source>
        <dbReference type="PIRSR" id="PIRSR000138-2"/>
    </source>
</evidence>
<dbReference type="PROSITE" id="PS51349">
    <property type="entry name" value="FMN_HYDROXY_ACID_DH_2"/>
    <property type="match status" value="1"/>
</dbReference>
<name>A0A7D7WC25_9MICO</name>
<feature type="binding site" evidence="7">
    <location>
        <begin position="310"/>
        <end position="314"/>
    </location>
    <ligand>
        <name>FMN</name>
        <dbReference type="ChEBI" id="CHEBI:58210"/>
    </ligand>
</feature>
<feature type="binding site" evidence="7">
    <location>
        <position position="136"/>
    </location>
    <ligand>
        <name>FMN</name>
        <dbReference type="ChEBI" id="CHEBI:58210"/>
    </ligand>
</feature>
<feature type="active site" description="Proton acceptor" evidence="6">
    <location>
        <position position="279"/>
    </location>
</feature>
<dbReference type="InterPro" id="IPR000262">
    <property type="entry name" value="FMN-dep_DH"/>
</dbReference>
<dbReference type="PANTHER" id="PTHR10578">
    <property type="entry name" value="S -2-HYDROXY-ACID OXIDASE-RELATED"/>
    <property type="match status" value="1"/>
</dbReference>
<dbReference type="PIRSF" id="PIRSF000138">
    <property type="entry name" value="Al-hdrx_acd_dh"/>
    <property type="match status" value="1"/>
</dbReference>
<protein>
    <submittedName>
        <fullName evidence="9">Alpha-hydroxy-acid oxidizing protein</fullName>
    </submittedName>
</protein>
<dbReference type="Proteomes" id="UP000515708">
    <property type="component" value="Chromosome"/>
</dbReference>
<evidence type="ECO:0000313" key="9">
    <source>
        <dbReference type="EMBL" id="QMU98596.1"/>
    </source>
</evidence>
<feature type="domain" description="FMN hydroxy acid dehydrogenase" evidence="8">
    <location>
        <begin position="6"/>
        <end position="384"/>
    </location>
</feature>
<evidence type="ECO:0000256" key="5">
    <source>
        <dbReference type="ARBA" id="ARBA00024042"/>
    </source>
</evidence>
<evidence type="ECO:0000313" key="10">
    <source>
        <dbReference type="Proteomes" id="UP000515708"/>
    </source>
</evidence>
<feature type="binding site" evidence="7">
    <location>
        <position position="138"/>
    </location>
    <ligand>
        <name>glyoxylate</name>
        <dbReference type="ChEBI" id="CHEBI:36655"/>
    </ligand>
</feature>
<evidence type="ECO:0000259" key="8">
    <source>
        <dbReference type="PROSITE" id="PS51349"/>
    </source>
</evidence>
<feature type="binding site" evidence="7">
    <location>
        <position position="114"/>
    </location>
    <ligand>
        <name>FMN</name>
        <dbReference type="ChEBI" id="CHEBI:58210"/>
    </ligand>
</feature>
<evidence type="ECO:0000256" key="3">
    <source>
        <dbReference type="ARBA" id="ARBA00022643"/>
    </source>
</evidence>
<comment type="cofactor">
    <cofactor evidence="1">
        <name>FMN</name>
        <dbReference type="ChEBI" id="CHEBI:58210"/>
    </cofactor>
</comment>
<dbReference type="GO" id="GO:0016614">
    <property type="term" value="F:oxidoreductase activity, acting on CH-OH group of donors"/>
    <property type="evidence" value="ECO:0007669"/>
    <property type="project" value="UniProtKB-ARBA"/>
</dbReference>
<dbReference type="AlphaFoldDB" id="A0A7D7WC25"/>
<dbReference type="SUPFAM" id="SSF51395">
    <property type="entry name" value="FMN-linked oxidoreductases"/>
    <property type="match status" value="1"/>
</dbReference>
<feature type="binding site" evidence="7">
    <location>
        <begin position="85"/>
        <end position="87"/>
    </location>
    <ligand>
        <name>FMN</name>
        <dbReference type="ChEBI" id="CHEBI:58210"/>
    </ligand>
</feature>
<sequence length="387" mass="42292">MPRADRRVADAHSIDDLRSLAKRRTPTGPFHYVDGGADQEVSLRRIREAFDAVEFAPRVLRDVHEIDTSTTILGARSELPFGFGPTGGTRMMHAAGEIAVARVAERAGIPYALSTVGTTSIAGLASAAGGARRWFQMYPLGDRDRSVRMLDEARRHGYDTLVVTVDGPVVGNKLRDLRTGMSYPPQLTLRTFLDASYRVEWWMNLLTTEPYRFTYEEDDAPRSQLATVSGFLDNSVTFDDLAWIRETWDGPIMLKGIQTIDDALRAADAGVESIVLSNHGGRQLDRSRTPLNILQPVATRVGHQVEVVLDSGIRTGADIVAAIALGARFTLVGRAYLYGLMAGGEAGVARSVAILRSEIERTMALLGATRIDELTPDMVGLLPSRLS</sequence>
<dbReference type="PROSITE" id="PS00557">
    <property type="entry name" value="FMN_HYDROXY_ACID_DH_1"/>
    <property type="match status" value="1"/>
</dbReference>
<dbReference type="InterPro" id="IPR012133">
    <property type="entry name" value="Alpha-hydoxy_acid_DH_FMN"/>
</dbReference>
<feature type="binding site" evidence="7">
    <location>
        <position position="279"/>
    </location>
    <ligand>
        <name>glyoxylate</name>
        <dbReference type="ChEBI" id="CHEBI:36655"/>
    </ligand>
</feature>
<keyword evidence="4" id="KW-0560">Oxidoreductase</keyword>
<gene>
    <name evidence="9" type="ORF">FVO59_04190</name>
</gene>
<feature type="binding site" evidence="7">
    <location>
        <position position="164"/>
    </location>
    <ligand>
        <name>FMN</name>
        <dbReference type="ChEBI" id="CHEBI:58210"/>
    </ligand>
</feature>
<evidence type="ECO:0000256" key="4">
    <source>
        <dbReference type="ARBA" id="ARBA00023002"/>
    </source>
</evidence>
<feature type="binding site" evidence="7">
    <location>
        <position position="32"/>
    </location>
    <ligand>
        <name>glyoxylate</name>
        <dbReference type="ChEBI" id="CHEBI:36655"/>
    </ligand>
</feature>
<evidence type="ECO:0000256" key="1">
    <source>
        <dbReference type="ARBA" id="ARBA00001917"/>
    </source>
</evidence>
<dbReference type="Pfam" id="PF01070">
    <property type="entry name" value="FMN_dh"/>
    <property type="match status" value="1"/>
</dbReference>
<feature type="binding site" evidence="7">
    <location>
        <position position="255"/>
    </location>
    <ligand>
        <name>FMN</name>
        <dbReference type="ChEBI" id="CHEBI:58210"/>
    </ligand>
</feature>
<dbReference type="GO" id="GO:0010181">
    <property type="term" value="F:FMN binding"/>
    <property type="evidence" value="ECO:0007669"/>
    <property type="project" value="InterPro"/>
</dbReference>
<dbReference type="InterPro" id="IPR037396">
    <property type="entry name" value="FMN_HAD"/>
</dbReference>
<dbReference type="InterPro" id="IPR008259">
    <property type="entry name" value="FMN_hydac_DH_AS"/>
</dbReference>
<evidence type="ECO:0000256" key="2">
    <source>
        <dbReference type="ARBA" id="ARBA00022630"/>
    </source>
</evidence>
<feature type="binding site" evidence="7">
    <location>
        <begin position="333"/>
        <end position="334"/>
    </location>
    <ligand>
        <name>FMN</name>
        <dbReference type="ChEBI" id="CHEBI:58210"/>
    </ligand>
</feature>
<evidence type="ECO:0000256" key="6">
    <source>
        <dbReference type="PIRSR" id="PIRSR000138-1"/>
    </source>
</evidence>
<organism evidence="9 10">
    <name type="scientific">Microbacterium esteraromaticum</name>
    <dbReference type="NCBI Taxonomy" id="57043"/>
    <lineage>
        <taxon>Bacteria</taxon>
        <taxon>Bacillati</taxon>
        <taxon>Actinomycetota</taxon>
        <taxon>Actinomycetes</taxon>
        <taxon>Micrococcales</taxon>
        <taxon>Microbacteriaceae</taxon>
        <taxon>Microbacterium</taxon>
    </lineage>
</organism>
<feature type="binding site" evidence="7">
    <location>
        <position position="282"/>
    </location>
    <ligand>
        <name>glyoxylate</name>
        <dbReference type="ChEBI" id="CHEBI:36655"/>
    </ligand>
</feature>
<reference evidence="9 10" key="1">
    <citation type="journal article" date="2020" name="Front. Microbiol.">
        <title>Design of Bacterial Strain-Specific qPCR Assays Using NGS Data and Publicly Available Resources and Its Application to Track Biocontrol Strains.</title>
        <authorList>
            <person name="Hernandez I."/>
            <person name="Sant C."/>
            <person name="Martinez R."/>
            <person name="Fernandez C."/>
        </authorList>
    </citation>
    <scope>NUCLEOTIDE SEQUENCE [LARGE SCALE GENOMIC DNA]</scope>
    <source>
        <strain evidence="9 10">B24</strain>
    </source>
</reference>
<dbReference type="CDD" id="cd02809">
    <property type="entry name" value="alpha_hydroxyacid_oxid_FMN"/>
    <property type="match status" value="1"/>
</dbReference>
<dbReference type="InterPro" id="IPR013785">
    <property type="entry name" value="Aldolase_TIM"/>
</dbReference>
<accession>A0A7D7WC25</accession>
<dbReference type="Gene3D" id="3.20.20.70">
    <property type="entry name" value="Aldolase class I"/>
    <property type="match status" value="1"/>
</dbReference>
<keyword evidence="2 7" id="KW-0285">Flavoprotein</keyword>
<comment type="similarity">
    <text evidence="5">Belongs to the FMN-dependent alpha-hydroxy acid dehydrogenase family.</text>
</comment>
<proteinExistence type="inferred from homology"/>
<dbReference type="EMBL" id="CP043732">
    <property type="protein sequence ID" value="QMU98596.1"/>
    <property type="molecule type" value="Genomic_DNA"/>
</dbReference>
<dbReference type="FunFam" id="3.20.20.70:FF:000029">
    <property type="entry name" value="L-lactate dehydrogenase"/>
    <property type="match status" value="1"/>
</dbReference>
<dbReference type="PANTHER" id="PTHR10578:SF107">
    <property type="entry name" value="2-HYDROXYACID OXIDASE 1"/>
    <property type="match status" value="1"/>
</dbReference>